<proteinExistence type="predicted"/>
<evidence type="ECO:0000313" key="5">
    <source>
        <dbReference type="Proteomes" id="UP000001514"/>
    </source>
</evidence>
<feature type="coiled-coil region" evidence="2">
    <location>
        <begin position="756"/>
        <end position="783"/>
    </location>
</feature>
<feature type="coiled-coil region" evidence="2">
    <location>
        <begin position="390"/>
        <end position="464"/>
    </location>
</feature>
<evidence type="ECO:0000313" key="4">
    <source>
        <dbReference type="EMBL" id="EFJ18685.1"/>
    </source>
</evidence>
<dbReference type="Gramene" id="EFJ18685">
    <property type="protein sequence ID" value="EFJ18685"/>
    <property type="gene ID" value="SELMODRAFT_419947"/>
</dbReference>
<dbReference type="FunCoup" id="D8SA32">
    <property type="interactions" value="4287"/>
</dbReference>
<organism evidence="5">
    <name type="scientific">Selaginella moellendorffii</name>
    <name type="common">Spikemoss</name>
    <dbReference type="NCBI Taxonomy" id="88036"/>
    <lineage>
        <taxon>Eukaryota</taxon>
        <taxon>Viridiplantae</taxon>
        <taxon>Streptophyta</taxon>
        <taxon>Embryophyta</taxon>
        <taxon>Tracheophyta</taxon>
        <taxon>Lycopodiopsida</taxon>
        <taxon>Selaginellales</taxon>
        <taxon>Selaginellaceae</taxon>
        <taxon>Selaginella</taxon>
    </lineage>
</organism>
<dbReference type="InParanoid" id="D8SA32"/>
<dbReference type="PANTHER" id="PTHR18870:SF9">
    <property type="entry name" value="PROTEIN TAG-278-RELATED"/>
    <property type="match status" value="1"/>
</dbReference>
<evidence type="ECO:0008006" key="6">
    <source>
        <dbReference type="Google" id="ProtNLM"/>
    </source>
</evidence>
<keyword evidence="1 2" id="KW-0175">Coiled coil</keyword>
<gene>
    <name evidence="4" type="ORF">SELMODRAFT_419947</name>
</gene>
<feature type="region of interest" description="Disordered" evidence="3">
    <location>
        <begin position="938"/>
        <end position="971"/>
    </location>
</feature>
<dbReference type="HOGENOM" id="CLU_333287_0_0_1"/>
<feature type="coiled-coil region" evidence="2">
    <location>
        <begin position="494"/>
        <end position="682"/>
    </location>
</feature>
<evidence type="ECO:0000256" key="2">
    <source>
        <dbReference type="SAM" id="Coils"/>
    </source>
</evidence>
<accession>D8SA32</accession>
<dbReference type="AlphaFoldDB" id="D8SA32"/>
<sequence>MAGALIQSWDEIEGKVKSKVGQLTGLLQHFTASSESDSDIYYQSLASQHDTEIEEILRETVGRLQLFRDAMQYRVEGDHIKAAAEAVRLEAENELNAYKKTSQERQEALEATHNQKMELVGGNMALMRETLDKATTELETTLETISRLSDELEEAKRLHEKEIGKERIERKSEVEALLQKHEAELRARIERQEEEQMKQEASHEDLMDQLRAYYKDEISRLKVENKEKVSTLQQNYDALQYDLTTEKLAIQNRLTVVYKEREALAKETAMLKGSLREANSLIENAHAEHLQEDTIRRLKYELDKMTSSSKKKEDIISNDNCKIEQLHSSLTKTQRELDVALAELEKERYNIAVKDDEIQELDSVKRGIGEESSQLRSSLSEKEDYIQRLEVKLKIRVAEHELKLKNMEEDFSRTRELRREKHRKEVKGLQSKLKEQQLKHLTHLNIYQKRVDHLEAEIETLKVHGEHELKSLNSQATDHEDNFKLVCLNFERKLQESQRKGTQLEESLELLAQELRSRERQKVADIESLNRELEDAKLAEKNAEAAALQSYLAKLEQKEKEFHQNVEDEHERAECAIQKLNEMHAIAIEVALHNHQMERDALKNAFEETKAQEIRVAAEKYQKQIEKTEAEFEEERGRFRREQDETRVLVVQQQNALVMAHQHALEAQMKKAEVEVTQLKETHAREMAIAVSRSTEKVVLESLTLHEDHKKRLERLSEVHRSETQKLNEIHAKETEKTKSHNSHLMHRITELEYMITLKEKKLKDLSDNSREIEIKSESALKELRLSHEKAFNFQRCKFSKDKEVMGKQLEKKYRTELDTCNTFHAQQYQNLQQDLNRSKLVMRQKQAEMTELQQQFVKLKERFDNRESKPEDVERITCLEQLYVKLQELCEAKDLAYQRLHDALADGLLAAESKQIKMEMLNREENYNKIFRSSPVVQPTSIELKPRSPSRSAQGSRSASRQGNRVEIKF</sequence>
<dbReference type="PANTHER" id="PTHR18870">
    <property type="entry name" value="PROTEIN TAG-278-RELATED"/>
    <property type="match status" value="1"/>
</dbReference>
<feature type="coiled-coil region" evidence="2">
    <location>
        <begin position="829"/>
        <end position="870"/>
    </location>
</feature>
<keyword evidence="5" id="KW-1185">Reference proteome</keyword>
<feature type="coiled-coil region" evidence="2">
    <location>
        <begin position="323"/>
        <end position="350"/>
    </location>
</feature>
<feature type="compositionally biased region" description="Low complexity" evidence="3">
    <location>
        <begin position="948"/>
        <end position="964"/>
    </location>
</feature>
<name>D8SA32_SELML</name>
<dbReference type="Proteomes" id="UP000001514">
    <property type="component" value="Unassembled WGS sequence"/>
</dbReference>
<evidence type="ECO:0000256" key="3">
    <source>
        <dbReference type="SAM" id="MobiDB-lite"/>
    </source>
</evidence>
<feature type="coiled-coil region" evidence="2">
    <location>
        <begin position="81"/>
        <end position="209"/>
    </location>
</feature>
<protein>
    <recommendedName>
        <fullName evidence="6">Protein FAM184A/B N-terminal domain-containing protein</fullName>
    </recommendedName>
</protein>
<dbReference type="OMA" id="ECKLICS"/>
<dbReference type="KEGG" id="smo:SELMODRAFT_419947"/>
<evidence type="ECO:0000256" key="1">
    <source>
        <dbReference type="ARBA" id="ARBA00023054"/>
    </source>
</evidence>
<reference evidence="4 5" key="1">
    <citation type="journal article" date="2011" name="Science">
        <title>The Selaginella genome identifies genetic changes associated with the evolution of vascular plants.</title>
        <authorList>
            <person name="Banks J.A."/>
            <person name="Nishiyama T."/>
            <person name="Hasebe M."/>
            <person name="Bowman J.L."/>
            <person name="Gribskov M."/>
            <person name="dePamphilis C."/>
            <person name="Albert V.A."/>
            <person name="Aono N."/>
            <person name="Aoyama T."/>
            <person name="Ambrose B.A."/>
            <person name="Ashton N.W."/>
            <person name="Axtell M.J."/>
            <person name="Barker E."/>
            <person name="Barker M.S."/>
            <person name="Bennetzen J.L."/>
            <person name="Bonawitz N.D."/>
            <person name="Chapple C."/>
            <person name="Cheng C."/>
            <person name="Correa L.G."/>
            <person name="Dacre M."/>
            <person name="DeBarry J."/>
            <person name="Dreyer I."/>
            <person name="Elias M."/>
            <person name="Engstrom E.M."/>
            <person name="Estelle M."/>
            <person name="Feng L."/>
            <person name="Finet C."/>
            <person name="Floyd S.K."/>
            <person name="Frommer W.B."/>
            <person name="Fujita T."/>
            <person name="Gramzow L."/>
            <person name="Gutensohn M."/>
            <person name="Harholt J."/>
            <person name="Hattori M."/>
            <person name="Heyl A."/>
            <person name="Hirai T."/>
            <person name="Hiwatashi Y."/>
            <person name="Ishikawa M."/>
            <person name="Iwata M."/>
            <person name="Karol K.G."/>
            <person name="Koehler B."/>
            <person name="Kolukisaoglu U."/>
            <person name="Kubo M."/>
            <person name="Kurata T."/>
            <person name="Lalonde S."/>
            <person name="Li K."/>
            <person name="Li Y."/>
            <person name="Litt A."/>
            <person name="Lyons E."/>
            <person name="Manning G."/>
            <person name="Maruyama T."/>
            <person name="Michael T.P."/>
            <person name="Mikami K."/>
            <person name="Miyazaki S."/>
            <person name="Morinaga S."/>
            <person name="Murata T."/>
            <person name="Mueller-Roeber B."/>
            <person name="Nelson D.R."/>
            <person name="Obara M."/>
            <person name="Oguri Y."/>
            <person name="Olmstead R.G."/>
            <person name="Onodera N."/>
            <person name="Petersen B.L."/>
            <person name="Pils B."/>
            <person name="Prigge M."/>
            <person name="Rensing S.A."/>
            <person name="Riano-Pachon D.M."/>
            <person name="Roberts A.W."/>
            <person name="Sato Y."/>
            <person name="Scheller H.V."/>
            <person name="Schulz B."/>
            <person name="Schulz C."/>
            <person name="Shakirov E.V."/>
            <person name="Shibagaki N."/>
            <person name="Shinohara N."/>
            <person name="Shippen D.E."/>
            <person name="Soerensen I."/>
            <person name="Sotooka R."/>
            <person name="Sugimoto N."/>
            <person name="Sugita M."/>
            <person name="Sumikawa N."/>
            <person name="Tanurdzic M."/>
            <person name="Theissen G."/>
            <person name="Ulvskov P."/>
            <person name="Wakazuki S."/>
            <person name="Weng J.K."/>
            <person name="Willats W.W."/>
            <person name="Wipf D."/>
            <person name="Wolf P.G."/>
            <person name="Yang L."/>
            <person name="Zimmer A.D."/>
            <person name="Zhu Q."/>
            <person name="Mitros T."/>
            <person name="Hellsten U."/>
            <person name="Loque D."/>
            <person name="Otillar R."/>
            <person name="Salamov A."/>
            <person name="Schmutz J."/>
            <person name="Shapiro H."/>
            <person name="Lindquist E."/>
            <person name="Lucas S."/>
            <person name="Rokhsar D."/>
            <person name="Grigoriev I.V."/>
        </authorList>
    </citation>
    <scope>NUCLEOTIDE SEQUENCE [LARGE SCALE GENOMIC DNA]</scope>
</reference>
<dbReference type="EMBL" id="GL377609">
    <property type="protein sequence ID" value="EFJ18685.1"/>
    <property type="molecule type" value="Genomic_DNA"/>
</dbReference>